<dbReference type="CDD" id="cd01658">
    <property type="entry name" value="Ribosomal_L30"/>
    <property type="match status" value="1"/>
</dbReference>
<dbReference type="GO" id="GO:0015934">
    <property type="term" value="C:large ribosomal subunit"/>
    <property type="evidence" value="ECO:0007669"/>
    <property type="project" value="InterPro"/>
</dbReference>
<evidence type="ECO:0000313" key="11">
    <source>
        <dbReference type="Ensembl" id="ENSCRFP00000003692.1"/>
    </source>
</evidence>
<evidence type="ECO:0000256" key="8">
    <source>
        <dbReference type="ARBA" id="ARBA00035356"/>
    </source>
</evidence>
<evidence type="ECO:0000256" key="5">
    <source>
        <dbReference type="ARBA" id="ARBA00023128"/>
    </source>
</evidence>
<keyword evidence="5" id="KW-0496">Mitochondrion</keyword>
<organism evidence="11 12">
    <name type="scientific">Cyanoderma ruficeps</name>
    <name type="common">rufous-capped babbler</name>
    <dbReference type="NCBI Taxonomy" id="181631"/>
    <lineage>
        <taxon>Eukaryota</taxon>
        <taxon>Metazoa</taxon>
        <taxon>Chordata</taxon>
        <taxon>Craniata</taxon>
        <taxon>Vertebrata</taxon>
        <taxon>Euteleostomi</taxon>
        <taxon>Archelosauria</taxon>
        <taxon>Archosauria</taxon>
        <taxon>Dinosauria</taxon>
        <taxon>Saurischia</taxon>
        <taxon>Theropoda</taxon>
        <taxon>Coelurosauria</taxon>
        <taxon>Aves</taxon>
        <taxon>Neognathae</taxon>
        <taxon>Neoaves</taxon>
        <taxon>Telluraves</taxon>
        <taxon>Australaves</taxon>
        <taxon>Passeriformes</taxon>
        <taxon>Sylvioidea</taxon>
        <taxon>Timaliidae</taxon>
        <taxon>Cyanoderma</taxon>
    </lineage>
</organism>
<dbReference type="Proteomes" id="UP000694396">
    <property type="component" value="Unplaced"/>
</dbReference>
<evidence type="ECO:0000256" key="9">
    <source>
        <dbReference type="SAM" id="MobiDB-lite"/>
    </source>
</evidence>
<feature type="region of interest" description="Disordered" evidence="9">
    <location>
        <begin position="36"/>
        <end position="77"/>
    </location>
</feature>
<dbReference type="GO" id="GO:0003735">
    <property type="term" value="F:structural constituent of ribosome"/>
    <property type="evidence" value="ECO:0007669"/>
    <property type="project" value="InterPro"/>
</dbReference>
<keyword evidence="4" id="KW-0689">Ribosomal protein</keyword>
<comment type="subcellular location">
    <subcellularLocation>
        <location evidence="1">Mitochondrion</location>
    </subcellularLocation>
</comment>
<sequence length="345" mass="38323">CPRLWSCTPISSAGSAAFSPHLSWLSITKSHGPVKHRGLARLSREETASSPSLPLGHRDPTLLVRPQGHPEPRRRAQPGTFHHLQQEVDALLVTHQRLLEPARHIQLHRPLHRLRPGPLQRGIAIAPRPRHGPGRGRGPGQRRERDGERGLGGGTEVSHLYPSARSELKCRSTGVRTGRGADTEMAAAAGRAGLGLAATGKVLGKRMEGMAAPVWARCLFTRSRIPDSVFQPRPEDHEKYGGDPEEPHKIHVITRIKSVVGRPYWEKKIIRDLGLDKAHQPRLHKNIPSVNSRLKVVKHLIRIQPLKLPHGLPTEEEVSSTFLTPRGELVIKKHLKPVEQKEIKS</sequence>
<dbReference type="GO" id="GO:0006412">
    <property type="term" value="P:translation"/>
    <property type="evidence" value="ECO:0007669"/>
    <property type="project" value="InterPro"/>
</dbReference>
<feature type="region of interest" description="Disordered" evidence="9">
    <location>
        <begin position="123"/>
        <end position="158"/>
    </location>
</feature>
<dbReference type="PANTHER" id="PTHR15892:SF2">
    <property type="entry name" value="LARGE RIBOSOMAL SUBUNIT PROTEIN UL30M"/>
    <property type="match status" value="1"/>
</dbReference>
<evidence type="ECO:0000256" key="6">
    <source>
        <dbReference type="ARBA" id="ARBA00023274"/>
    </source>
</evidence>
<evidence type="ECO:0000256" key="7">
    <source>
        <dbReference type="ARBA" id="ARBA00035281"/>
    </source>
</evidence>
<dbReference type="InterPro" id="IPR016082">
    <property type="entry name" value="Ribosomal_uL30_ferredoxin-like"/>
</dbReference>
<dbReference type="FunFam" id="3.30.1390.20:FF:000005">
    <property type="entry name" value="39S ribosomal protein L30, mitochondrial"/>
    <property type="match status" value="1"/>
</dbReference>
<accession>A0A8C3P3X2</accession>
<evidence type="ECO:0000313" key="12">
    <source>
        <dbReference type="Proteomes" id="UP000694396"/>
    </source>
</evidence>
<dbReference type="Pfam" id="PF00327">
    <property type="entry name" value="Ribosomal_L30"/>
    <property type="match status" value="1"/>
</dbReference>
<protein>
    <recommendedName>
        <fullName evidence="7">Large ribosomal subunit protein uL30m</fullName>
    </recommendedName>
    <alternativeName>
        <fullName evidence="8">39S ribosomal protein L30, mitochondrial</fullName>
    </alternativeName>
</protein>
<reference evidence="11" key="1">
    <citation type="submission" date="2025-08" db="UniProtKB">
        <authorList>
            <consortium name="Ensembl"/>
        </authorList>
    </citation>
    <scope>IDENTIFICATION</scope>
</reference>
<dbReference type="AlphaFoldDB" id="A0A8C3P3X2"/>
<dbReference type="GO" id="GO:0005743">
    <property type="term" value="C:mitochondrial inner membrane"/>
    <property type="evidence" value="ECO:0007669"/>
    <property type="project" value="UniProtKB-ARBA"/>
</dbReference>
<dbReference type="Gene3D" id="3.30.1390.20">
    <property type="entry name" value="Ribosomal protein L30, ferredoxin-like fold domain"/>
    <property type="match status" value="1"/>
</dbReference>
<feature type="domain" description="Large ribosomal subunit protein uL30-like ferredoxin-like fold" evidence="10">
    <location>
        <begin position="252"/>
        <end position="301"/>
    </location>
</feature>
<keyword evidence="6" id="KW-0687">Ribonucleoprotein</keyword>
<comment type="similarity">
    <text evidence="2">Belongs to the universal ribosomal protein uL30 family.</text>
</comment>
<keyword evidence="3" id="KW-0809">Transit peptide</keyword>
<evidence type="ECO:0000256" key="4">
    <source>
        <dbReference type="ARBA" id="ARBA00022980"/>
    </source>
</evidence>
<dbReference type="SUPFAM" id="SSF55129">
    <property type="entry name" value="Ribosomal protein L30p/L7e"/>
    <property type="match status" value="1"/>
</dbReference>
<evidence type="ECO:0000256" key="2">
    <source>
        <dbReference type="ARBA" id="ARBA00007594"/>
    </source>
</evidence>
<dbReference type="InterPro" id="IPR036919">
    <property type="entry name" value="Ribo_uL30_ferredoxin-like_sf"/>
</dbReference>
<evidence type="ECO:0000256" key="3">
    <source>
        <dbReference type="ARBA" id="ARBA00022946"/>
    </source>
</evidence>
<reference evidence="11" key="2">
    <citation type="submission" date="2025-09" db="UniProtKB">
        <authorList>
            <consortium name="Ensembl"/>
        </authorList>
    </citation>
    <scope>IDENTIFICATION</scope>
</reference>
<evidence type="ECO:0000256" key="1">
    <source>
        <dbReference type="ARBA" id="ARBA00004173"/>
    </source>
</evidence>
<proteinExistence type="inferred from homology"/>
<name>A0A8C3P3X2_9PASS</name>
<dbReference type="InterPro" id="IPR005996">
    <property type="entry name" value="Ribosomal_uL30_bac-type"/>
</dbReference>
<evidence type="ECO:0000259" key="10">
    <source>
        <dbReference type="Pfam" id="PF00327"/>
    </source>
</evidence>
<dbReference type="PANTHER" id="PTHR15892">
    <property type="entry name" value="MITOCHONDRIAL RIBOSOMAL PROTEIN L30"/>
    <property type="match status" value="1"/>
</dbReference>
<keyword evidence="12" id="KW-1185">Reference proteome</keyword>
<dbReference type="Ensembl" id="ENSCRFT00000003840.1">
    <property type="protein sequence ID" value="ENSCRFP00000003692.1"/>
    <property type="gene ID" value="ENSCRFG00000003025.1"/>
</dbReference>